<keyword evidence="5" id="KW-1185">Reference proteome</keyword>
<sequence>MRGGITLFCLHFPFCTTIYARISRRQVMPYTKRQISYPITKRYRTYPDAHQAGCHKGVSCRRLPETAHVSDLRDVHKNIRS</sequence>
<gene>
    <name evidence="2" type="ORF">PR001_g10090</name>
    <name evidence="1" type="ORF">PR002_g9869</name>
    <name evidence="3" type="ORF">PR003_g9233</name>
</gene>
<name>A0A6A4F913_9STRA</name>
<evidence type="ECO:0000313" key="3">
    <source>
        <dbReference type="EMBL" id="KAE9342910.1"/>
    </source>
</evidence>
<proteinExistence type="predicted"/>
<evidence type="ECO:0000313" key="4">
    <source>
        <dbReference type="Proteomes" id="UP000429607"/>
    </source>
</evidence>
<reference evidence="3 5" key="1">
    <citation type="submission" date="2018-08" db="EMBL/GenBank/DDBJ databases">
        <title>Genomic investigation of the strawberry pathogen Phytophthora fragariae indicates pathogenicity is determined by transcriptional variation in three key races.</title>
        <authorList>
            <person name="Adams T.M."/>
            <person name="Armitage A.D."/>
            <person name="Sobczyk M.K."/>
            <person name="Bates H.J."/>
            <person name="Dunwell J.M."/>
            <person name="Nellist C.F."/>
            <person name="Harrison R.J."/>
        </authorList>
    </citation>
    <scope>NUCLEOTIDE SEQUENCE [LARGE SCALE GENOMIC DNA]</scope>
    <source>
        <strain evidence="2 4">SCRP249</strain>
        <strain evidence="1 6">SCRP324</strain>
        <strain evidence="3 5">SCRP333</strain>
    </source>
</reference>
<organism evidence="3 5">
    <name type="scientific">Phytophthora rubi</name>
    <dbReference type="NCBI Taxonomy" id="129364"/>
    <lineage>
        <taxon>Eukaryota</taxon>
        <taxon>Sar</taxon>
        <taxon>Stramenopiles</taxon>
        <taxon>Oomycota</taxon>
        <taxon>Peronosporomycetes</taxon>
        <taxon>Peronosporales</taxon>
        <taxon>Peronosporaceae</taxon>
        <taxon>Phytophthora</taxon>
    </lineage>
</organism>
<dbReference type="Proteomes" id="UP000435112">
    <property type="component" value="Unassembled WGS sequence"/>
</dbReference>
<evidence type="ECO:0000313" key="6">
    <source>
        <dbReference type="Proteomes" id="UP000435112"/>
    </source>
</evidence>
<dbReference type="EMBL" id="QXFU01000541">
    <property type="protein sequence ID" value="KAE9030503.1"/>
    <property type="molecule type" value="Genomic_DNA"/>
</dbReference>
<evidence type="ECO:0000313" key="1">
    <source>
        <dbReference type="EMBL" id="KAE9030503.1"/>
    </source>
</evidence>
<accession>A0A6A4F913</accession>
<protein>
    <submittedName>
        <fullName evidence="3">Uncharacterized protein</fullName>
    </submittedName>
</protein>
<dbReference type="EMBL" id="QXFT01000475">
    <property type="protein sequence ID" value="KAE9342910.1"/>
    <property type="molecule type" value="Genomic_DNA"/>
</dbReference>
<dbReference type="AlphaFoldDB" id="A0A6A4F913"/>
<dbReference type="Proteomes" id="UP000429607">
    <property type="component" value="Unassembled WGS sequence"/>
</dbReference>
<evidence type="ECO:0000313" key="5">
    <source>
        <dbReference type="Proteomes" id="UP000434957"/>
    </source>
</evidence>
<comment type="caution">
    <text evidence="3">The sequence shown here is derived from an EMBL/GenBank/DDBJ whole genome shotgun (WGS) entry which is preliminary data.</text>
</comment>
<dbReference type="Proteomes" id="UP000434957">
    <property type="component" value="Unassembled WGS sequence"/>
</dbReference>
<evidence type="ECO:0000313" key="2">
    <source>
        <dbReference type="EMBL" id="KAE9033592.1"/>
    </source>
</evidence>
<dbReference type="EMBL" id="QXFV01000581">
    <property type="protein sequence ID" value="KAE9033592.1"/>
    <property type="molecule type" value="Genomic_DNA"/>
</dbReference>